<dbReference type="GO" id="GO:0085020">
    <property type="term" value="P:protein K6-linked ubiquitination"/>
    <property type="evidence" value="ECO:0007669"/>
    <property type="project" value="TreeGrafter"/>
</dbReference>
<dbReference type="Proteomes" id="UP000027982">
    <property type="component" value="Chromosome"/>
</dbReference>
<evidence type="ECO:0000256" key="4">
    <source>
        <dbReference type="ARBA" id="ARBA00022737"/>
    </source>
</evidence>
<keyword evidence="2" id="KW-0349">Heme</keyword>
<evidence type="ECO:0000256" key="3">
    <source>
        <dbReference type="ARBA" id="ARBA00022723"/>
    </source>
</evidence>
<organism evidence="8 9">
    <name type="scientific">Fimbriimonas ginsengisoli Gsoil 348</name>
    <dbReference type="NCBI Taxonomy" id="661478"/>
    <lineage>
        <taxon>Bacteria</taxon>
        <taxon>Bacillati</taxon>
        <taxon>Armatimonadota</taxon>
        <taxon>Fimbriimonadia</taxon>
        <taxon>Fimbriimonadales</taxon>
        <taxon>Fimbriimonadaceae</taxon>
        <taxon>Fimbriimonas</taxon>
    </lineage>
</organism>
<dbReference type="GO" id="GO:0004842">
    <property type="term" value="F:ubiquitin-protein transferase activity"/>
    <property type="evidence" value="ECO:0007669"/>
    <property type="project" value="TreeGrafter"/>
</dbReference>
<keyword evidence="4" id="KW-0677">Repeat</keyword>
<name>A0A068NSN7_FIMGI</name>
<dbReference type="HOGENOM" id="CLU_818611_0_0_0"/>
<dbReference type="GO" id="GO:0019825">
    <property type="term" value="F:oxygen binding"/>
    <property type="evidence" value="ECO:0007669"/>
    <property type="project" value="InterPro"/>
</dbReference>
<evidence type="ECO:0000256" key="7">
    <source>
        <dbReference type="PROSITE-ProRule" id="PRU00023"/>
    </source>
</evidence>
<evidence type="ECO:0000256" key="6">
    <source>
        <dbReference type="ARBA" id="ARBA00023043"/>
    </source>
</evidence>
<dbReference type="PANTHER" id="PTHR24171">
    <property type="entry name" value="ANKYRIN REPEAT DOMAIN-CONTAINING PROTEIN 39-RELATED"/>
    <property type="match status" value="1"/>
</dbReference>
<dbReference type="Pfam" id="PF01152">
    <property type="entry name" value="Bac_globin"/>
    <property type="match status" value="1"/>
</dbReference>
<dbReference type="InterPro" id="IPR009050">
    <property type="entry name" value="Globin-like_sf"/>
</dbReference>
<dbReference type="PROSITE" id="PS50297">
    <property type="entry name" value="ANK_REP_REGION"/>
    <property type="match status" value="2"/>
</dbReference>
<dbReference type="Gene3D" id="1.10.490.10">
    <property type="entry name" value="Globins"/>
    <property type="match status" value="1"/>
</dbReference>
<keyword evidence="6 7" id="KW-0040">ANK repeat</keyword>
<accession>A0A068NSN7</accession>
<keyword evidence="5" id="KW-0408">Iron</keyword>
<protein>
    <submittedName>
        <fullName evidence="8">Globin</fullName>
    </submittedName>
</protein>
<dbReference type="PANTHER" id="PTHR24171:SF8">
    <property type="entry name" value="BRCA1-ASSOCIATED RING DOMAIN PROTEIN 1"/>
    <property type="match status" value="1"/>
</dbReference>
<evidence type="ECO:0000313" key="8">
    <source>
        <dbReference type="EMBL" id="AIE85790.1"/>
    </source>
</evidence>
<evidence type="ECO:0000313" key="9">
    <source>
        <dbReference type="Proteomes" id="UP000027982"/>
    </source>
</evidence>
<dbReference type="EMBL" id="CP007139">
    <property type="protein sequence ID" value="AIE85790.1"/>
    <property type="molecule type" value="Genomic_DNA"/>
</dbReference>
<keyword evidence="3" id="KW-0479">Metal-binding</keyword>
<dbReference type="SUPFAM" id="SSF46458">
    <property type="entry name" value="Globin-like"/>
    <property type="match status" value="1"/>
</dbReference>
<dbReference type="InterPro" id="IPR036770">
    <property type="entry name" value="Ankyrin_rpt-contain_sf"/>
</dbReference>
<keyword evidence="9" id="KW-1185">Reference proteome</keyword>
<keyword evidence="1" id="KW-0813">Transport</keyword>
<dbReference type="SUPFAM" id="SSF48403">
    <property type="entry name" value="Ankyrin repeat"/>
    <property type="match status" value="1"/>
</dbReference>
<dbReference type="PROSITE" id="PS50088">
    <property type="entry name" value="ANK_REPEAT"/>
    <property type="match status" value="2"/>
</dbReference>
<proteinExistence type="predicted"/>
<sequence length="305" mass="32919">MGVYDAVGGIEAFRRISKRFHHKVESDSKLMELFPKNMVALEERLALFLTERTGGEAVYTGARGKTSMICRHAHLAIGSEEATRWLAHMKAALEEEGVSDAISTQLLSNLTELAATLADPLVHLYGLPIAALREKLEEDPSLAKLNDHGRNLICAAAISWDVPRLRLLLEFGAEIETSDTGGHNPLYRVANGSGNEADGRAALELLIAHGANVNQVTGVGGMTPLHMSARRGTVAIAEALLEAGANIEARDSNGETPLRRAVNCGKEDVVRLLVAHGADPLSRDRFGRTVVEAARSERLRNLLQG</sequence>
<dbReference type="eggNOG" id="COG2346">
    <property type="taxonomic scope" value="Bacteria"/>
</dbReference>
<dbReference type="SMART" id="SM00248">
    <property type="entry name" value="ANK"/>
    <property type="match status" value="4"/>
</dbReference>
<dbReference type="KEGG" id="fgi:OP10G_2422"/>
<dbReference type="AlphaFoldDB" id="A0A068NSN7"/>
<dbReference type="GO" id="GO:0020037">
    <property type="term" value="F:heme binding"/>
    <property type="evidence" value="ECO:0007669"/>
    <property type="project" value="InterPro"/>
</dbReference>
<feature type="repeat" description="ANK" evidence="7">
    <location>
        <begin position="253"/>
        <end position="285"/>
    </location>
</feature>
<evidence type="ECO:0000256" key="5">
    <source>
        <dbReference type="ARBA" id="ARBA00023004"/>
    </source>
</evidence>
<dbReference type="InterPro" id="IPR001486">
    <property type="entry name" value="Hemoglobin_trunc"/>
</dbReference>
<dbReference type="eggNOG" id="COG0666">
    <property type="taxonomic scope" value="Bacteria"/>
</dbReference>
<dbReference type="InterPro" id="IPR012292">
    <property type="entry name" value="Globin/Proto"/>
</dbReference>
<gene>
    <name evidence="8" type="ORF">OP10G_2422</name>
</gene>
<dbReference type="STRING" id="661478.OP10G_2422"/>
<dbReference type="Pfam" id="PF12796">
    <property type="entry name" value="Ank_2"/>
    <property type="match status" value="1"/>
</dbReference>
<dbReference type="InterPro" id="IPR002110">
    <property type="entry name" value="Ankyrin_rpt"/>
</dbReference>
<dbReference type="PRINTS" id="PR01415">
    <property type="entry name" value="ANKYRIN"/>
</dbReference>
<dbReference type="GO" id="GO:0046872">
    <property type="term" value="F:metal ion binding"/>
    <property type="evidence" value="ECO:0007669"/>
    <property type="project" value="UniProtKB-KW"/>
</dbReference>
<feature type="repeat" description="ANK" evidence="7">
    <location>
        <begin position="220"/>
        <end position="252"/>
    </location>
</feature>
<dbReference type="Gene3D" id="1.25.40.20">
    <property type="entry name" value="Ankyrin repeat-containing domain"/>
    <property type="match status" value="2"/>
</dbReference>
<evidence type="ECO:0000256" key="1">
    <source>
        <dbReference type="ARBA" id="ARBA00022448"/>
    </source>
</evidence>
<evidence type="ECO:0000256" key="2">
    <source>
        <dbReference type="ARBA" id="ARBA00022617"/>
    </source>
</evidence>
<reference evidence="8 9" key="1">
    <citation type="journal article" date="2014" name="PLoS ONE">
        <title>The first complete genome sequence of the class fimbriimonadia in the phylum armatimonadetes.</title>
        <authorList>
            <person name="Hu Z.Y."/>
            <person name="Wang Y.Z."/>
            <person name="Im W.T."/>
            <person name="Wang S.Y."/>
            <person name="Zhao G.P."/>
            <person name="Zheng H.J."/>
            <person name="Quan Z.X."/>
        </authorList>
    </citation>
    <scope>NUCLEOTIDE SEQUENCE [LARGE SCALE GENOMIC DNA]</scope>
    <source>
        <strain evidence="8">Gsoil 348</strain>
    </source>
</reference>